<sequence length="812" mass="90001">MVRIILLSFILAAILLLTIVPESRSESNTQTAQSTQATQTSQTAQTTQSQPITQTIKGTVYDIQTREPLIGATVVIRDSQPLRGASTDAGGSFRIPGVPLGRHTLQVNYIGYEPVIIPEVMATSGREVVVDVGLRESIADMGEVIITPKIRKNKPLNAMATVSSRSFSVEEARRYAGGMDDPARLVSAFAGVAVGNVQDNAIIVRGNSPKGISWRVEGVEIPTPHHLPGGNVAGGGVVTIFSSHMLDNSDFHTSAFPAEYGNALAGVFDMNLRTGNSTVHQHTFQAGTLGLDIASEGPIVPGSNASYLFNYRYSTLGLLTDLNVIPTDQEFRYQDLSFKFNLPTRNAGTFSLWGLGGIDRMAQPLETNPLMWENDWDRVSFDWDIQMGAAGLSHRLLTGNRTYVSTTLAATGTRNSMVTIRQDDDLVPHDDLNAVDNSGKLSLGSYISHTFSPRVSTKTGLTVKRLQYNLAMSSTIDSDPSTYRNVIDETGSSHEVEFYSQWRWDLAQNLVLNAGVNSGYFALNEAFWVDPRIALRYDLHDSHSLSLGYGRHSQREELKIYMIRAEASRAAALPNRDLRLSGAHHFVLAWDWQISDNMRMKVEPYAQFLFDAPGIADSSFSMINFKQDWFFSDILENNSIGRNVGLDVTFERFLHNGYYFLVTGSVFSSRYKGGDGVWRNTRFNKGYVANALVGREFALRDGRRILGVNTRFNVAGGERVSPILQEKSRERELVFFDETRAFSNQLPSLVYADLSLTWRLNRPGYSSIWAVQVKNALGRAMPEGYNYSYRTQSVVLDKSVVVVPGISYTIEF</sequence>
<comment type="caution">
    <text evidence="3">The sequence shown here is derived from an EMBL/GenBank/DDBJ whole genome shotgun (WGS) entry which is preliminary data.</text>
</comment>
<dbReference type="AlphaFoldDB" id="A0A8J7RJD0"/>
<organism evidence="3 4">
    <name type="scientific">Natronogracilivirga saccharolytica</name>
    <dbReference type="NCBI Taxonomy" id="2812953"/>
    <lineage>
        <taxon>Bacteria</taxon>
        <taxon>Pseudomonadati</taxon>
        <taxon>Balneolota</taxon>
        <taxon>Balneolia</taxon>
        <taxon>Balneolales</taxon>
        <taxon>Cyclonatronaceae</taxon>
        <taxon>Natronogracilivirga</taxon>
    </lineage>
</organism>
<dbReference type="SUPFAM" id="SSF49464">
    <property type="entry name" value="Carboxypeptidase regulatory domain-like"/>
    <property type="match status" value="1"/>
</dbReference>
<dbReference type="GO" id="GO:0044718">
    <property type="term" value="P:siderophore transmembrane transport"/>
    <property type="evidence" value="ECO:0007669"/>
    <property type="project" value="TreeGrafter"/>
</dbReference>
<evidence type="ECO:0000313" key="3">
    <source>
        <dbReference type="EMBL" id="MBP3191850.1"/>
    </source>
</evidence>
<dbReference type="GO" id="GO:0009279">
    <property type="term" value="C:cell outer membrane"/>
    <property type="evidence" value="ECO:0007669"/>
    <property type="project" value="TreeGrafter"/>
</dbReference>
<dbReference type="InterPro" id="IPR039426">
    <property type="entry name" value="TonB-dep_rcpt-like"/>
</dbReference>
<gene>
    <name evidence="3" type="ORF">NATSA_04145</name>
</gene>
<keyword evidence="3" id="KW-0675">Receptor</keyword>
<dbReference type="RefSeq" id="WP_210510671.1">
    <property type="nucleotide sequence ID" value="NZ_JAFIDN010000002.1"/>
</dbReference>
<feature type="compositionally biased region" description="Low complexity" evidence="2">
    <location>
        <begin position="29"/>
        <end position="50"/>
    </location>
</feature>
<dbReference type="Gene3D" id="2.60.40.1120">
    <property type="entry name" value="Carboxypeptidase-like, regulatory domain"/>
    <property type="match status" value="1"/>
</dbReference>
<dbReference type="Proteomes" id="UP000673975">
    <property type="component" value="Unassembled WGS sequence"/>
</dbReference>
<evidence type="ECO:0000313" key="4">
    <source>
        <dbReference type="Proteomes" id="UP000673975"/>
    </source>
</evidence>
<accession>A0A8J7RJD0</accession>
<keyword evidence="1" id="KW-0732">Signal</keyword>
<protein>
    <submittedName>
        <fullName evidence="3">TonB-dependent receptor</fullName>
    </submittedName>
</protein>
<dbReference type="PANTHER" id="PTHR30069:SF29">
    <property type="entry name" value="HEMOGLOBIN AND HEMOGLOBIN-HAPTOGLOBIN-BINDING PROTEIN 1-RELATED"/>
    <property type="match status" value="1"/>
</dbReference>
<reference evidence="3" key="1">
    <citation type="submission" date="2021-02" db="EMBL/GenBank/DDBJ databases">
        <title>Natronogracilivirga saccharolytica gen. nov. sp. nov. a new anaerobic, haloalkiliphilic carbohydrate-fermenting bacterium from soda lake and proposing of Cyclonatronumiaceae fam. nov. in the phylum Balneolaeota.</title>
        <authorList>
            <person name="Zhilina T.N."/>
            <person name="Sorokin D.Y."/>
            <person name="Zavarzina D.G."/>
            <person name="Toshchakov S.V."/>
            <person name="Kublanov I.V."/>
        </authorList>
    </citation>
    <scope>NUCLEOTIDE SEQUENCE</scope>
    <source>
        <strain evidence="3">Z-1702</strain>
    </source>
</reference>
<evidence type="ECO:0000256" key="1">
    <source>
        <dbReference type="ARBA" id="ARBA00022729"/>
    </source>
</evidence>
<proteinExistence type="predicted"/>
<dbReference type="EMBL" id="JAFIDN010000002">
    <property type="protein sequence ID" value="MBP3191850.1"/>
    <property type="molecule type" value="Genomic_DNA"/>
</dbReference>
<dbReference type="SUPFAM" id="SSF56935">
    <property type="entry name" value="Porins"/>
    <property type="match status" value="1"/>
</dbReference>
<dbReference type="PANTHER" id="PTHR30069">
    <property type="entry name" value="TONB-DEPENDENT OUTER MEMBRANE RECEPTOR"/>
    <property type="match status" value="1"/>
</dbReference>
<dbReference type="Pfam" id="PF13620">
    <property type="entry name" value="CarboxypepD_reg"/>
    <property type="match status" value="1"/>
</dbReference>
<evidence type="ECO:0000256" key="2">
    <source>
        <dbReference type="SAM" id="MobiDB-lite"/>
    </source>
</evidence>
<name>A0A8J7RJD0_9BACT</name>
<dbReference type="InterPro" id="IPR008969">
    <property type="entry name" value="CarboxyPept-like_regulatory"/>
</dbReference>
<feature type="region of interest" description="Disordered" evidence="2">
    <location>
        <begin position="28"/>
        <end position="50"/>
    </location>
</feature>
<keyword evidence="4" id="KW-1185">Reference proteome</keyword>
<dbReference type="GO" id="GO:0015344">
    <property type="term" value="F:siderophore uptake transmembrane transporter activity"/>
    <property type="evidence" value="ECO:0007669"/>
    <property type="project" value="TreeGrafter"/>
</dbReference>